<evidence type="ECO:0000313" key="3">
    <source>
        <dbReference type="Proteomes" id="UP000239203"/>
    </source>
</evidence>
<gene>
    <name evidence="2" type="ORF">CLV40_12720</name>
</gene>
<dbReference type="AlphaFoldDB" id="A0A2S6GE52"/>
<evidence type="ECO:0000313" key="2">
    <source>
        <dbReference type="EMBL" id="PPK63493.1"/>
    </source>
</evidence>
<name>A0A2S6GE52_9PSEU</name>
<accession>A0A2S6GE52</accession>
<protein>
    <submittedName>
        <fullName evidence="2">Uncharacterized protein</fullName>
    </submittedName>
</protein>
<proteinExistence type="predicted"/>
<dbReference type="RefSeq" id="WP_146108315.1">
    <property type="nucleotide sequence ID" value="NZ_CP154825.1"/>
</dbReference>
<keyword evidence="3" id="KW-1185">Reference proteome</keyword>
<comment type="caution">
    <text evidence="2">The sequence shown here is derived from an EMBL/GenBank/DDBJ whole genome shotgun (WGS) entry which is preliminary data.</text>
</comment>
<organism evidence="2 3">
    <name type="scientific">Actinokineospora auranticolor</name>
    <dbReference type="NCBI Taxonomy" id="155976"/>
    <lineage>
        <taxon>Bacteria</taxon>
        <taxon>Bacillati</taxon>
        <taxon>Actinomycetota</taxon>
        <taxon>Actinomycetes</taxon>
        <taxon>Pseudonocardiales</taxon>
        <taxon>Pseudonocardiaceae</taxon>
        <taxon>Actinokineospora</taxon>
    </lineage>
</organism>
<dbReference type="EMBL" id="PTIX01000027">
    <property type="protein sequence ID" value="PPK63493.1"/>
    <property type="molecule type" value="Genomic_DNA"/>
</dbReference>
<evidence type="ECO:0000256" key="1">
    <source>
        <dbReference type="SAM" id="MobiDB-lite"/>
    </source>
</evidence>
<dbReference type="Proteomes" id="UP000239203">
    <property type="component" value="Unassembled WGS sequence"/>
</dbReference>
<feature type="region of interest" description="Disordered" evidence="1">
    <location>
        <begin position="80"/>
        <end position="102"/>
    </location>
</feature>
<sequence length="102" mass="10774">MSADLIEIQDDLGTTAQLVRNSSGGFTLLAGPFAPVGALYQVINDLHRKRVSALLADADGDHDEDEAARRTERLHHAALSKSISDPWCSDVTGTENAGGSGQ</sequence>
<reference evidence="2 3" key="1">
    <citation type="submission" date="2018-02" db="EMBL/GenBank/DDBJ databases">
        <title>Genomic Encyclopedia of Archaeal and Bacterial Type Strains, Phase II (KMG-II): from individual species to whole genera.</title>
        <authorList>
            <person name="Goeker M."/>
        </authorList>
    </citation>
    <scope>NUCLEOTIDE SEQUENCE [LARGE SCALE GENOMIC DNA]</scope>
    <source>
        <strain evidence="2 3">YU 961-1</strain>
    </source>
</reference>